<dbReference type="OrthoDB" id="4567275at2"/>
<evidence type="ECO:0000256" key="1">
    <source>
        <dbReference type="SAM" id="MobiDB-lite"/>
    </source>
</evidence>
<dbReference type="RefSeq" id="WP_013809324.1">
    <property type="nucleotide sequence ID" value="NC_015564.1"/>
</dbReference>
<reference evidence="3 4" key="1">
    <citation type="journal article" date="2011" name="J. Bacteriol.">
        <title>Complete genome sequence of Amycolicicoccus subflavus DQS3-9A1T, an actinomycete isolated from crude oil-polluted soil.</title>
        <authorList>
            <person name="Cai M."/>
            <person name="Chen W.M."/>
            <person name="Nie Y."/>
            <person name="Chi C.Q."/>
            <person name="Wang Y.N."/>
            <person name="Tang Y.Q."/>
            <person name="Li G.Y."/>
            <person name="Wu X.L."/>
        </authorList>
    </citation>
    <scope>NUCLEOTIDE SEQUENCE [LARGE SCALE GENOMIC DNA]</scope>
    <source>
        <strain evidence="4">DSM 45089 / DQS3-9A1</strain>
    </source>
</reference>
<proteinExistence type="predicted"/>
<evidence type="ECO:0000313" key="4">
    <source>
        <dbReference type="Proteomes" id="UP000009235"/>
    </source>
</evidence>
<feature type="signal peptide" evidence="2">
    <location>
        <begin position="1"/>
        <end position="20"/>
    </location>
</feature>
<organism evidence="3 4">
    <name type="scientific">Hoyosella subflava (strain DSM 45089 / JCM 17490 / NBRC 109087 / DQS3-9A1)</name>
    <name type="common">Amycolicicoccus subflavus</name>
    <dbReference type="NCBI Taxonomy" id="443218"/>
    <lineage>
        <taxon>Bacteria</taxon>
        <taxon>Bacillati</taxon>
        <taxon>Actinomycetota</taxon>
        <taxon>Actinomycetes</taxon>
        <taxon>Mycobacteriales</taxon>
        <taxon>Hoyosellaceae</taxon>
        <taxon>Hoyosella</taxon>
    </lineage>
</organism>
<evidence type="ECO:0000313" key="3">
    <source>
        <dbReference type="EMBL" id="AEF42976.1"/>
    </source>
</evidence>
<keyword evidence="2" id="KW-0732">Signal</keyword>
<dbReference type="PROSITE" id="PS51257">
    <property type="entry name" value="PROKAR_LIPOPROTEIN"/>
    <property type="match status" value="1"/>
</dbReference>
<name>F6EPC7_HOYSD</name>
<sequence>MNLKNPRVVFAACGAAAALAVAGCGDDTNGNDVLEDTGDTLGDMGDTATEGVEDFFGQGGDTTCGEFAEQDPETQRTTVTDYLEQEGQQDPSEAEIDSALLSIDAMCALEGDEETPISEAGVTGGDTGMPEEEGTGGTGY</sequence>
<dbReference type="EMBL" id="CP002786">
    <property type="protein sequence ID" value="AEF42976.1"/>
    <property type="molecule type" value="Genomic_DNA"/>
</dbReference>
<dbReference type="KEGG" id="asd:AS9A_4544"/>
<evidence type="ECO:0008006" key="5">
    <source>
        <dbReference type="Google" id="ProtNLM"/>
    </source>
</evidence>
<gene>
    <name evidence="3" type="ordered locus">AS9A_4544</name>
</gene>
<protein>
    <recommendedName>
        <fullName evidence="5">Lipoprotein</fullName>
    </recommendedName>
</protein>
<dbReference type="HOGENOM" id="CLU_1830940_0_0_11"/>
<feature type="region of interest" description="Disordered" evidence="1">
    <location>
        <begin position="110"/>
        <end position="140"/>
    </location>
</feature>
<evidence type="ECO:0000256" key="2">
    <source>
        <dbReference type="SAM" id="SignalP"/>
    </source>
</evidence>
<dbReference type="Proteomes" id="UP000009235">
    <property type="component" value="Chromosome"/>
</dbReference>
<accession>F6EPC7</accession>
<dbReference type="AlphaFoldDB" id="F6EPC7"/>
<keyword evidence="4" id="KW-1185">Reference proteome</keyword>
<feature type="chain" id="PRO_5039087984" description="Lipoprotein" evidence="2">
    <location>
        <begin position="21"/>
        <end position="140"/>
    </location>
</feature>